<proteinExistence type="predicted"/>
<reference evidence="3" key="1">
    <citation type="journal article" date="2016" name="Genome Announc.">
        <title>Complete genome sequence of Alkaliphilus metalliredigens strain QYMF, an alkaliphilic and metal-reducing bacterium isolated from borax-contaminated leachate ponds.</title>
        <authorList>
            <person name="Hwang C."/>
            <person name="Copeland A."/>
            <person name="Lucas S."/>
            <person name="Lapidus A."/>
            <person name="Barry K."/>
            <person name="Detter J.C."/>
            <person name="Glavina Del Rio T."/>
            <person name="Hammon N."/>
            <person name="Israni S."/>
            <person name="Dalin E."/>
            <person name="Tice H."/>
            <person name="Pitluck S."/>
            <person name="Chertkov O."/>
            <person name="Brettin T."/>
            <person name="Bruce D."/>
            <person name="Han C."/>
            <person name="Schmutz J."/>
            <person name="Larimer F."/>
            <person name="Land M.L."/>
            <person name="Hauser L."/>
            <person name="Kyrpides N."/>
            <person name="Mikhailova N."/>
            <person name="Ye Q."/>
            <person name="Zhou J."/>
            <person name="Richardson P."/>
            <person name="Fields M.W."/>
        </authorList>
    </citation>
    <scope>NUCLEOTIDE SEQUENCE [LARGE SCALE GENOMIC DNA]</scope>
    <source>
        <strain evidence="3">QYMF</strain>
    </source>
</reference>
<dbReference type="EMBL" id="CP000724">
    <property type="protein sequence ID" value="ABR47054.1"/>
    <property type="molecule type" value="Genomic_DNA"/>
</dbReference>
<accession>A6TLI6</accession>
<evidence type="ECO:0000313" key="2">
    <source>
        <dbReference type="EMBL" id="ABR47054.1"/>
    </source>
</evidence>
<dbReference type="OrthoDB" id="1950972at2"/>
<gene>
    <name evidence="2" type="ordered locus">Amet_0829</name>
</gene>
<evidence type="ECO:0000313" key="3">
    <source>
        <dbReference type="Proteomes" id="UP000001572"/>
    </source>
</evidence>
<dbReference type="Pfam" id="PF16244">
    <property type="entry name" value="DUF4901"/>
    <property type="match status" value="1"/>
</dbReference>
<sequence>MNKLSKVKKAALVTLVIASIAANLIFYSQVNVLQSKVTQVNAAISGQVERNIRRSMRYTQELRETESPEAMENLKRSLEELGLGYTHWLELNQTERRPNTRMARGFAGVEALRNTLAHHLYNQYVLQENTLSDYDFEVLDRSHDLLDRLLLAYHNIENRLDELQDPEISDGGLGQIVNNIEEMAKLYRHSRSPNTHLQYQTYEEIVEIAEEFLPMLKEHTLLEENQEVKIREGVHFYKLDYTDGDEIVYTLWMDAVDGKIRNYELKRLGDKNENLTKIEALQMAEEFLNTFYTENFLTEVFEMKNGQEDKLIYAFRFTAIREDVEMISDALDIHINAKTGEIVKLSNDFIDSNIPYYWIDVAPEEIIESEEEKEELSIIEYRGKALIRSFETRYHPRVVHSFLVIEREQPMLAFYDLTTGRRVYQMHYIYEAMQNGNGNNEENRNEN</sequence>
<organism evidence="2 3">
    <name type="scientific">Alkaliphilus metalliredigens (strain QYMF)</name>
    <dbReference type="NCBI Taxonomy" id="293826"/>
    <lineage>
        <taxon>Bacteria</taxon>
        <taxon>Bacillati</taxon>
        <taxon>Bacillota</taxon>
        <taxon>Clostridia</taxon>
        <taxon>Peptostreptococcales</taxon>
        <taxon>Natronincolaceae</taxon>
        <taxon>Alkaliphilus</taxon>
    </lineage>
</organism>
<dbReference type="InterPro" id="IPR032599">
    <property type="entry name" value="YcdB/YcdC_rep_domain"/>
</dbReference>
<dbReference type="KEGG" id="amt:Amet_0829"/>
<dbReference type="Proteomes" id="UP000001572">
    <property type="component" value="Chromosome"/>
</dbReference>
<protein>
    <submittedName>
        <fullName evidence="2">Propeptide, PepSY amd peptidase M4</fullName>
    </submittedName>
</protein>
<feature type="domain" description="YcdB/YcdC repeated" evidence="1">
    <location>
        <begin position="249"/>
        <end position="344"/>
    </location>
</feature>
<dbReference type="AlphaFoldDB" id="A6TLI6"/>
<name>A6TLI6_ALKMQ</name>
<dbReference type="STRING" id="293826.Amet_0829"/>
<dbReference type="RefSeq" id="WP_012062097.1">
    <property type="nucleotide sequence ID" value="NC_009633.1"/>
</dbReference>
<keyword evidence="3" id="KW-1185">Reference proteome</keyword>
<evidence type="ECO:0000259" key="1">
    <source>
        <dbReference type="Pfam" id="PF16244"/>
    </source>
</evidence>
<dbReference type="HOGENOM" id="CLU_617702_0_0_9"/>